<keyword evidence="5" id="KW-0560">Oxidoreductase</keyword>
<dbReference type="CDD" id="cd20289">
    <property type="entry name" value="cupin_ADO"/>
    <property type="match status" value="1"/>
</dbReference>
<organism evidence="8 9">
    <name type="scientific">Heracleum sosnowskyi</name>
    <dbReference type="NCBI Taxonomy" id="360622"/>
    <lineage>
        <taxon>Eukaryota</taxon>
        <taxon>Viridiplantae</taxon>
        <taxon>Streptophyta</taxon>
        <taxon>Embryophyta</taxon>
        <taxon>Tracheophyta</taxon>
        <taxon>Spermatophyta</taxon>
        <taxon>Magnoliopsida</taxon>
        <taxon>eudicotyledons</taxon>
        <taxon>Gunneridae</taxon>
        <taxon>Pentapetalae</taxon>
        <taxon>asterids</taxon>
        <taxon>campanulids</taxon>
        <taxon>Apiales</taxon>
        <taxon>Apiaceae</taxon>
        <taxon>Apioideae</taxon>
        <taxon>apioid superclade</taxon>
        <taxon>Tordylieae</taxon>
        <taxon>Tordyliinae</taxon>
        <taxon>Heracleum</taxon>
    </lineage>
</organism>
<gene>
    <name evidence="8" type="ORF">POM88_004488</name>
</gene>
<evidence type="ECO:0000256" key="5">
    <source>
        <dbReference type="ARBA" id="ARBA00023002"/>
    </source>
</evidence>
<evidence type="ECO:0000256" key="1">
    <source>
        <dbReference type="ARBA" id="ARBA00001954"/>
    </source>
</evidence>
<keyword evidence="6" id="KW-0408">Iron</keyword>
<evidence type="ECO:0000313" key="8">
    <source>
        <dbReference type="EMBL" id="KAK1404883.1"/>
    </source>
</evidence>
<evidence type="ECO:0000256" key="6">
    <source>
        <dbReference type="ARBA" id="ARBA00023004"/>
    </source>
</evidence>
<dbReference type="InterPro" id="IPR014710">
    <property type="entry name" value="RmlC-like_jellyroll"/>
</dbReference>
<evidence type="ECO:0000256" key="3">
    <source>
        <dbReference type="ARBA" id="ARBA00013133"/>
    </source>
</evidence>
<comment type="caution">
    <text evidence="8">The sequence shown here is derived from an EMBL/GenBank/DDBJ whole genome shotgun (WGS) entry which is preliminary data.</text>
</comment>
<dbReference type="GO" id="GO:0070483">
    <property type="term" value="P:detection of hypoxia"/>
    <property type="evidence" value="ECO:0007669"/>
    <property type="project" value="UniProtKB-ARBA"/>
</dbReference>
<evidence type="ECO:0000256" key="2">
    <source>
        <dbReference type="ARBA" id="ARBA00006622"/>
    </source>
</evidence>
<evidence type="ECO:0000256" key="4">
    <source>
        <dbReference type="ARBA" id="ARBA00022723"/>
    </source>
</evidence>
<protein>
    <recommendedName>
        <fullName evidence="3">cysteine dioxygenase</fullName>
        <ecNumber evidence="3">1.13.11.20</ecNumber>
    </recommendedName>
</protein>
<name>A0AAD8NEI1_9APIA</name>
<comment type="cofactor">
    <cofactor evidence="1">
        <name>Fe(2+)</name>
        <dbReference type="ChEBI" id="CHEBI:29033"/>
    </cofactor>
</comment>
<dbReference type="GO" id="GO:0017172">
    <property type="term" value="F:cysteine dioxygenase activity"/>
    <property type="evidence" value="ECO:0007669"/>
    <property type="project" value="UniProtKB-EC"/>
</dbReference>
<comment type="similarity">
    <text evidence="2">Belongs to the cysteine dioxygenase family.</text>
</comment>
<dbReference type="PANTHER" id="PTHR22966">
    <property type="entry name" value="2-AMINOETHANETHIOL DIOXYGENASE"/>
    <property type="match status" value="1"/>
</dbReference>
<dbReference type="PANTHER" id="PTHR22966:SF61">
    <property type="entry name" value="2-AMINOETHANETHIOL DIOXYGENASE"/>
    <property type="match status" value="1"/>
</dbReference>
<dbReference type="EC" id="1.13.11.20" evidence="3"/>
<keyword evidence="8" id="KW-0223">Dioxygenase</keyword>
<dbReference type="InterPro" id="IPR012864">
    <property type="entry name" value="PCO/ADO"/>
</dbReference>
<evidence type="ECO:0000313" key="9">
    <source>
        <dbReference type="Proteomes" id="UP001237642"/>
    </source>
</evidence>
<evidence type="ECO:0000256" key="7">
    <source>
        <dbReference type="ARBA" id="ARBA00024284"/>
    </source>
</evidence>
<keyword evidence="9" id="KW-1185">Reference proteome</keyword>
<sequence length="240" mass="26314">MPAIQKLYNACKVSLSTTGPISEDAIEKVRNLLDKIKPSDVGLEQEALLARGWTSSGNGQNGGPRSIPPIKYLHLFECDSFTLGIFCMPPSSIIPLHNHPGMTVLSKLLYGSLQVKSYDWLDVPGPSDQSLAAERPAKLVKDCVMTAPCGTTVLYPTSGGNIHCFRAITPCAIFDILSPPYSSEDGRHCTYFRRSPKEDLPGSLEVDGVTVSEVTWLEEFQPPDDFVIRRGQYKGRTIKA</sequence>
<dbReference type="EMBL" id="JAUIZM010000001">
    <property type="protein sequence ID" value="KAK1404883.1"/>
    <property type="molecule type" value="Genomic_DNA"/>
</dbReference>
<keyword evidence="4" id="KW-0479">Metal-binding</keyword>
<proteinExistence type="inferred from homology"/>
<comment type="catalytic activity">
    <reaction evidence="7">
        <text>L-cysteine + O2 = 3-sulfino-L-alanine + H(+)</text>
        <dbReference type="Rhea" id="RHEA:20441"/>
        <dbReference type="ChEBI" id="CHEBI:15378"/>
        <dbReference type="ChEBI" id="CHEBI:15379"/>
        <dbReference type="ChEBI" id="CHEBI:35235"/>
        <dbReference type="ChEBI" id="CHEBI:61085"/>
        <dbReference type="EC" id="1.13.11.20"/>
    </reaction>
    <physiologicalReaction direction="left-to-right" evidence="7">
        <dbReference type="Rhea" id="RHEA:20442"/>
    </physiologicalReaction>
</comment>
<reference evidence="8" key="1">
    <citation type="submission" date="2023-02" db="EMBL/GenBank/DDBJ databases">
        <title>Genome of toxic invasive species Heracleum sosnowskyi carries increased number of genes despite the absence of recent whole-genome duplications.</title>
        <authorList>
            <person name="Schelkunov M."/>
            <person name="Shtratnikova V."/>
            <person name="Makarenko M."/>
            <person name="Klepikova A."/>
            <person name="Omelchenko D."/>
            <person name="Novikova G."/>
            <person name="Obukhova E."/>
            <person name="Bogdanov V."/>
            <person name="Penin A."/>
            <person name="Logacheva M."/>
        </authorList>
    </citation>
    <scope>NUCLEOTIDE SEQUENCE</scope>
    <source>
        <strain evidence="8">Hsosn_3</strain>
        <tissue evidence="8">Leaf</tissue>
    </source>
</reference>
<dbReference type="Proteomes" id="UP001237642">
    <property type="component" value="Unassembled WGS sequence"/>
</dbReference>
<dbReference type="InterPro" id="IPR011051">
    <property type="entry name" value="RmlC_Cupin_sf"/>
</dbReference>
<accession>A0AAD8NEI1</accession>
<dbReference type="Pfam" id="PF07847">
    <property type="entry name" value="PCO_ADO"/>
    <property type="match status" value="1"/>
</dbReference>
<dbReference type="AlphaFoldDB" id="A0AAD8NEI1"/>
<dbReference type="GO" id="GO:0046872">
    <property type="term" value="F:metal ion binding"/>
    <property type="evidence" value="ECO:0007669"/>
    <property type="project" value="UniProtKB-KW"/>
</dbReference>
<reference evidence="8" key="2">
    <citation type="submission" date="2023-05" db="EMBL/GenBank/DDBJ databases">
        <authorList>
            <person name="Schelkunov M.I."/>
        </authorList>
    </citation>
    <scope>NUCLEOTIDE SEQUENCE</scope>
    <source>
        <strain evidence="8">Hsosn_3</strain>
        <tissue evidence="8">Leaf</tissue>
    </source>
</reference>
<dbReference type="Gene3D" id="2.60.120.10">
    <property type="entry name" value="Jelly Rolls"/>
    <property type="match status" value="1"/>
</dbReference>
<dbReference type="SUPFAM" id="SSF51182">
    <property type="entry name" value="RmlC-like cupins"/>
    <property type="match status" value="1"/>
</dbReference>